<sequence length="178" mass="19781">MKKLFFIFFILFYCSLVFAEKYLIAPEDVIEVNVWKEPDISRVVLVRPDGKISLPLIGDIQAQGKTPANLAKDLEKAFSQYLENPVVTVIIQQINGAKFYVLGRVNQPGAYPLRSEITLLQAIAIAGGFAEWAKKSGVIILRKTGKGDERIVVNIEKIIKGKGAMDIKLQPGDRIIVP</sequence>
<keyword evidence="1" id="KW-0732">Signal</keyword>
<feature type="domain" description="Polysaccharide export protein N-terminal" evidence="2">
    <location>
        <begin position="20"/>
        <end position="91"/>
    </location>
</feature>
<protein>
    <submittedName>
        <fullName evidence="4">Uncharacterized protein</fullName>
    </submittedName>
</protein>
<evidence type="ECO:0000313" key="4">
    <source>
        <dbReference type="EMBL" id="HDD45359.1"/>
    </source>
</evidence>
<comment type="caution">
    <text evidence="4">The sequence shown here is derived from an EMBL/GenBank/DDBJ whole genome shotgun (WGS) entry which is preliminary data.</text>
</comment>
<dbReference type="GO" id="GO:0015159">
    <property type="term" value="F:polysaccharide transmembrane transporter activity"/>
    <property type="evidence" value="ECO:0007669"/>
    <property type="project" value="InterPro"/>
</dbReference>
<gene>
    <name evidence="4" type="ORF">ENG63_10960</name>
</gene>
<name>A0A7C0U452_DESA2</name>
<dbReference type="Gene3D" id="3.10.560.10">
    <property type="entry name" value="Outer membrane lipoprotein wza domain like"/>
    <property type="match status" value="1"/>
</dbReference>
<dbReference type="AlphaFoldDB" id="A0A7C0U452"/>
<evidence type="ECO:0000259" key="2">
    <source>
        <dbReference type="Pfam" id="PF02563"/>
    </source>
</evidence>
<dbReference type="Pfam" id="PF02563">
    <property type="entry name" value="Poly_export"/>
    <property type="match status" value="1"/>
</dbReference>
<proteinExistence type="predicted"/>
<dbReference type="EMBL" id="DRBS01000404">
    <property type="protein sequence ID" value="HDD45359.1"/>
    <property type="molecule type" value="Genomic_DNA"/>
</dbReference>
<dbReference type="PANTHER" id="PTHR33619">
    <property type="entry name" value="POLYSACCHARIDE EXPORT PROTEIN GFCE-RELATED"/>
    <property type="match status" value="1"/>
</dbReference>
<organism evidence="4">
    <name type="scientific">Desulfofervidus auxilii</name>
    <dbReference type="NCBI Taxonomy" id="1621989"/>
    <lineage>
        <taxon>Bacteria</taxon>
        <taxon>Pseudomonadati</taxon>
        <taxon>Thermodesulfobacteriota</taxon>
        <taxon>Candidatus Desulfofervidia</taxon>
        <taxon>Candidatus Desulfofervidales</taxon>
        <taxon>Candidatus Desulfofervidaceae</taxon>
        <taxon>Candidatus Desulfofervidus</taxon>
    </lineage>
</organism>
<dbReference type="InterPro" id="IPR019554">
    <property type="entry name" value="Soluble_ligand-bd"/>
</dbReference>
<evidence type="ECO:0000259" key="3">
    <source>
        <dbReference type="Pfam" id="PF10531"/>
    </source>
</evidence>
<dbReference type="InterPro" id="IPR049712">
    <property type="entry name" value="Poly_export"/>
</dbReference>
<dbReference type="InterPro" id="IPR003715">
    <property type="entry name" value="Poly_export_N"/>
</dbReference>
<dbReference type="Pfam" id="PF10531">
    <property type="entry name" value="SLBB"/>
    <property type="match status" value="1"/>
</dbReference>
<feature type="domain" description="Soluble ligand binding" evidence="3">
    <location>
        <begin position="98"/>
        <end position="152"/>
    </location>
</feature>
<reference evidence="4" key="1">
    <citation type="journal article" date="2020" name="mSystems">
        <title>Genome- and Community-Level Interaction Insights into Carbon Utilization and Element Cycling Functions of Hydrothermarchaeota in Hydrothermal Sediment.</title>
        <authorList>
            <person name="Zhou Z."/>
            <person name="Liu Y."/>
            <person name="Xu W."/>
            <person name="Pan J."/>
            <person name="Luo Z.H."/>
            <person name="Li M."/>
        </authorList>
    </citation>
    <scope>NUCLEOTIDE SEQUENCE [LARGE SCALE GENOMIC DNA]</scope>
    <source>
        <strain evidence="4">HyVt-233</strain>
    </source>
</reference>
<accession>A0A7C0U452</accession>
<dbReference type="PANTHER" id="PTHR33619:SF3">
    <property type="entry name" value="POLYSACCHARIDE EXPORT PROTEIN GFCE-RELATED"/>
    <property type="match status" value="1"/>
</dbReference>
<dbReference type="Proteomes" id="UP000886289">
    <property type="component" value="Unassembled WGS sequence"/>
</dbReference>
<evidence type="ECO:0000256" key="1">
    <source>
        <dbReference type="ARBA" id="ARBA00022729"/>
    </source>
</evidence>